<organism evidence="1 2">
    <name type="scientific">Candidatus Syntrophosphaera thermopropionivorans</name>
    <dbReference type="NCBI Taxonomy" id="2593015"/>
    <lineage>
        <taxon>Bacteria</taxon>
        <taxon>Pseudomonadati</taxon>
        <taxon>Candidatus Cloacimonadota</taxon>
        <taxon>Candidatus Cloacimonadia</taxon>
        <taxon>Candidatus Cloacimonadales</taxon>
        <taxon>Candidatus Cloacimonadaceae</taxon>
        <taxon>Candidatus Syntrophosphaera</taxon>
    </lineage>
</organism>
<name>A0AC61QJ24_9BACT</name>
<comment type="caution">
    <text evidence="1">The sequence shown here is derived from an EMBL/GenBank/DDBJ whole genome shotgun (WGS) entry which is preliminary data.</text>
</comment>
<gene>
    <name evidence="1" type="ORF">E0946_04250</name>
</gene>
<evidence type="ECO:0000313" key="1">
    <source>
        <dbReference type="EMBL" id="TDF72998.1"/>
    </source>
</evidence>
<protein>
    <submittedName>
        <fullName evidence="1">Prepilin-type N-terminal cleavage/methylation domain-containing protein</fullName>
    </submittedName>
</protein>
<proteinExistence type="predicted"/>
<sequence length="151" mass="17879">MNSRNSAHSFSATKLLQEQKGMTLLEVLAVMVIIVVMVLAIYIGIVYAEKQLLINYRDRVATLLVTGELEMEYYRHVHDKPFELQVNREYIIDDRDPNHILVGYMTIEQKTAQESSNEQLLTYIYLEATLRWIDPDTKKERFIRMREDYFI</sequence>
<accession>A0AC61QJ24</accession>
<dbReference type="Proteomes" id="UP000294588">
    <property type="component" value="Unassembled WGS sequence"/>
</dbReference>
<evidence type="ECO:0000313" key="2">
    <source>
        <dbReference type="Proteomes" id="UP000294588"/>
    </source>
</evidence>
<keyword evidence="2" id="KW-1185">Reference proteome</keyword>
<dbReference type="EMBL" id="SMOG01000010">
    <property type="protein sequence ID" value="TDF72998.1"/>
    <property type="molecule type" value="Genomic_DNA"/>
</dbReference>
<reference evidence="1" key="1">
    <citation type="submission" date="2019-03" db="EMBL/GenBank/DDBJ databases">
        <title>Candidatus Syntrophosphaera thermopropionivorans: a novel player in syntrophic propionate oxidation during anaerobic digestion.</title>
        <authorList>
            <person name="Dyksma S."/>
        </authorList>
    </citation>
    <scope>NUCLEOTIDE SEQUENCE</scope>
    <source>
        <strain evidence="1">W5</strain>
    </source>
</reference>